<feature type="region of interest" description="Disordered" evidence="1">
    <location>
        <begin position="231"/>
        <end position="251"/>
    </location>
</feature>
<feature type="compositionally biased region" description="Polar residues" evidence="1">
    <location>
        <begin position="147"/>
        <end position="164"/>
    </location>
</feature>
<dbReference type="Proteomes" id="UP001152049">
    <property type="component" value="Unassembled WGS sequence"/>
</dbReference>
<feature type="region of interest" description="Disordered" evidence="1">
    <location>
        <begin position="267"/>
        <end position="314"/>
    </location>
</feature>
<organism evidence="2 3">
    <name type="scientific">Fusarium torreyae</name>
    <dbReference type="NCBI Taxonomy" id="1237075"/>
    <lineage>
        <taxon>Eukaryota</taxon>
        <taxon>Fungi</taxon>
        <taxon>Dikarya</taxon>
        <taxon>Ascomycota</taxon>
        <taxon>Pezizomycotina</taxon>
        <taxon>Sordariomycetes</taxon>
        <taxon>Hypocreomycetidae</taxon>
        <taxon>Hypocreales</taxon>
        <taxon>Nectriaceae</taxon>
        <taxon>Fusarium</taxon>
    </lineage>
</organism>
<evidence type="ECO:0000313" key="3">
    <source>
        <dbReference type="Proteomes" id="UP001152049"/>
    </source>
</evidence>
<sequence length="555" mass="62244">MFPYPTPTLDFDIQSQPQDNFHNKKVANNPWAVQQGPSAINTNVVFINPGGYPSESPLPMSSSTNGHSNYDLGLLNPSNVSTQTSDSEEWSSFDTGTSSQALVPRSRKEANEALINKFRAYIWLFLKSRLRVRTLRRKSGKPKGGTQRYSASSCPSRTAGSYNVSQQVPPPGFSFSSDDAAWYGLPIGDQVNPSSSLDLPGSAWWGDSDNPLGIFSNDEDLPFLVPTNTSRQVTDLSEEEITPTTAQEPVTCLNGPPLSEIEIDQFGQGASTSSRSGKRPIDCIDPEDSPIDETSQRSNKRNRSKKTPTSPRLACPFYQHDQERYRSTRSCCGPGWESVHRVKEHIFRRHVLPENQCPRCFETFDTGEVLFEHSRAGVRCEVRSQNPQEGINQSQWKQLHARAKKASRRSHPRKVEEERWKEVYRIIFPGEEVPSPYYNQLQEPSNDNFERKILADFDQRILFKLEPMNMQTLFPAEVAKIACSALRETIQSCRQANEDSGCQDSQLTTSRPQDTQTSPGVGSPLTTINANFGDYIDAVIGYGFNFNDMDFGRLS</sequence>
<proteinExistence type="predicted"/>
<evidence type="ECO:0008006" key="4">
    <source>
        <dbReference type="Google" id="ProtNLM"/>
    </source>
</evidence>
<evidence type="ECO:0000313" key="2">
    <source>
        <dbReference type="EMBL" id="KAJ4261523.1"/>
    </source>
</evidence>
<name>A0A9W8S0S5_9HYPO</name>
<keyword evidence="3" id="KW-1185">Reference proteome</keyword>
<dbReference type="AlphaFoldDB" id="A0A9W8S0S5"/>
<comment type="caution">
    <text evidence="2">The sequence shown here is derived from an EMBL/GenBank/DDBJ whole genome shotgun (WGS) entry which is preliminary data.</text>
</comment>
<evidence type="ECO:0000256" key="1">
    <source>
        <dbReference type="SAM" id="MobiDB-lite"/>
    </source>
</evidence>
<protein>
    <recommendedName>
        <fullName evidence="4">C2H2-type domain-containing protein</fullName>
    </recommendedName>
</protein>
<feature type="region of interest" description="Disordered" evidence="1">
    <location>
        <begin position="136"/>
        <end position="164"/>
    </location>
</feature>
<dbReference type="PANTHER" id="PTHR38166:SF1">
    <property type="entry name" value="C2H2-TYPE DOMAIN-CONTAINING PROTEIN"/>
    <property type="match status" value="1"/>
</dbReference>
<dbReference type="OrthoDB" id="4161727at2759"/>
<accession>A0A9W8S0S5</accession>
<reference evidence="2" key="1">
    <citation type="submission" date="2022-09" db="EMBL/GenBank/DDBJ databases">
        <title>Fusarium specimens isolated from Avocado Roots.</title>
        <authorList>
            <person name="Stajich J."/>
            <person name="Roper C."/>
            <person name="Heimlech-Rivalta G."/>
        </authorList>
    </citation>
    <scope>NUCLEOTIDE SEQUENCE</scope>
    <source>
        <strain evidence="2">CF00136</strain>
    </source>
</reference>
<feature type="region of interest" description="Disordered" evidence="1">
    <location>
        <begin position="499"/>
        <end position="522"/>
    </location>
</feature>
<gene>
    <name evidence="2" type="ORF">NW762_006950</name>
</gene>
<dbReference type="EMBL" id="JAOQAZ010000012">
    <property type="protein sequence ID" value="KAJ4261523.1"/>
    <property type="molecule type" value="Genomic_DNA"/>
</dbReference>
<dbReference type="PANTHER" id="PTHR38166">
    <property type="entry name" value="C2H2-TYPE DOMAIN-CONTAINING PROTEIN-RELATED"/>
    <property type="match status" value="1"/>
</dbReference>